<proteinExistence type="predicted"/>
<dbReference type="Proteomes" id="UP000297975">
    <property type="component" value="Unassembled WGS sequence"/>
</dbReference>
<organism evidence="1 2">
    <name type="scientific">Filobacillus milosensis</name>
    <dbReference type="NCBI Taxonomy" id="94137"/>
    <lineage>
        <taxon>Bacteria</taxon>
        <taxon>Bacillati</taxon>
        <taxon>Bacillota</taxon>
        <taxon>Bacilli</taxon>
        <taxon>Bacillales</taxon>
        <taxon>Bacillaceae</taxon>
        <taxon>Filobacillus</taxon>
    </lineage>
</organism>
<dbReference type="OrthoDB" id="2965753at2"/>
<dbReference type="InterPro" id="IPR019076">
    <property type="entry name" value="Spore_lipoprot_YhcN/YlaJ-like"/>
</dbReference>
<reference evidence="1 2" key="1">
    <citation type="submission" date="2019-03" db="EMBL/GenBank/DDBJ databases">
        <authorList>
            <person name="He R.-H."/>
        </authorList>
    </citation>
    <scope>NUCLEOTIDE SEQUENCE [LARGE SCALE GENOMIC DNA]</scope>
    <source>
        <strain evidence="2">SH 714</strain>
    </source>
</reference>
<keyword evidence="2" id="KW-1185">Reference proteome</keyword>
<sequence>MMKHLLFQTNEYGGVFMFKKMIVFFSIMLLGACTYVNPEKQEESISNSEETTEIQFDQERPTDEELIRYNNYENPYEYYEQRETDKSLGNTDNSKRIRSEKFREQNDLNRNIYYELRNMREFIEVGVSVQDQQIYVAVHLANRVTEDEAIAKVKEVVENITGRTDVTVYVNQEYHNRIEDRKKD</sequence>
<evidence type="ECO:0000313" key="1">
    <source>
        <dbReference type="EMBL" id="TFB24920.1"/>
    </source>
</evidence>
<comment type="caution">
    <text evidence="1">The sequence shown here is derived from an EMBL/GenBank/DDBJ whole genome shotgun (WGS) entry which is preliminary data.</text>
</comment>
<dbReference type="EMBL" id="SOPW01000001">
    <property type="protein sequence ID" value="TFB24920.1"/>
    <property type="molecule type" value="Genomic_DNA"/>
</dbReference>
<accession>A0A4Y8ISP2</accession>
<protein>
    <submittedName>
        <fullName evidence="1">Uncharacterized protein</fullName>
    </submittedName>
</protein>
<gene>
    <name evidence="1" type="ORF">E3U55_00585</name>
</gene>
<name>A0A4Y8ISP2_9BACI</name>
<dbReference type="AlphaFoldDB" id="A0A4Y8ISP2"/>
<dbReference type="PROSITE" id="PS51257">
    <property type="entry name" value="PROKAR_LIPOPROTEIN"/>
    <property type="match status" value="1"/>
</dbReference>
<evidence type="ECO:0000313" key="2">
    <source>
        <dbReference type="Proteomes" id="UP000297975"/>
    </source>
</evidence>
<dbReference type="Pfam" id="PF09580">
    <property type="entry name" value="Spore_YhcN_YlaJ"/>
    <property type="match status" value="1"/>
</dbReference>